<evidence type="ECO:0000256" key="1">
    <source>
        <dbReference type="SAM" id="MobiDB-lite"/>
    </source>
</evidence>
<dbReference type="AlphaFoldDB" id="A0A0C3MYR1"/>
<dbReference type="InParanoid" id="A0A0C3MYR1"/>
<accession>A0A0C3MYR1</accession>
<reference evidence="2 3" key="1">
    <citation type="submission" date="2014-04" db="EMBL/GenBank/DDBJ databases">
        <authorList>
            <consortium name="DOE Joint Genome Institute"/>
            <person name="Kuo A."/>
            <person name="Kohler A."/>
            <person name="Costa M.D."/>
            <person name="Nagy L.G."/>
            <person name="Floudas D."/>
            <person name="Copeland A."/>
            <person name="Barry K.W."/>
            <person name="Cichocki N."/>
            <person name="Veneault-Fourrey C."/>
            <person name="LaButti K."/>
            <person name="Lindquist E.A."/>
            <person name="Lipzen A."/>
            <person name="Lundell T."/>
            <person name="Morin E."/>
            <person name="Murat C."/>
            <person name="Sun H."/>
            <person name="Tunlid A."/>
            <person name="Henrissat B."/>
            <person name="Grigoriev I.V."/>
            <person name="Hibbett D.S."/>
            <person name="Martin F."/>
            <person name="Nordberg H.P."/>
            <person name="Cantor M.N."/>
            <person name="Hua S.X."/>
        </authorList>
    </citation>
    <scope>NUCLEOTIDE SEQUENCE [LARGE SCALE GENOMIC DNA]</scope>
    <source>
        <strain evidence="2 3">Marx 270</strain>
    </source>
</reference>
<dbReference type="HOGENOM" id="CLU_2264821_0_0_1"/>
<gene>
    <name evidence="2" type="ORF">M404DRAFT_35473</name>
</gene>
<protein>
    <submittedName>
        <fullName evidence="2">Uncharacterized protein</fullName>
    </submittedName>
</protein>
<evidence type="ECO:0000313" key="3">
    <source>
        <dbReference type="Proteomes" id="UP000054217"/>
    </source>
</evidence>
<reference evidence="3" key="2">
    <citation type="submission" date="2015-01" db="EMBL/GenBank/DDBJ databases">
        <title>Evolutionary Origins and Diversification of the Mycorrhizal Mutualists.</title>
        <authorList>
            <consortium name="DOE Joint Genome Institute"/>
            <consortium name="Mycorrhizal Genomics Consortium"/>
            <person name="Kohler A."/>
            <person name="Kuo A."/>
            <person name="Nagy L.G."/>
            <person name="Floudas D."/>
            <person name="Copeland A."/>
            <person name="Barry K.W."/>
            <person name="Cichocki N."/>
            <person name="Veneault-Fourrey C."/>
            <person name="LaButti K."/>
            <person name="Lindquist E.A."/>
            <person name="Lipzen A."/>
            <person name="Lundell T."/>
            <person name="Morin E."/>
            <person name="Murat C."/>
            <person name="Riley R."/>
            <person name="Ohm R."/>
            <person name="Sun H."/>
            <person name="Tunlid A."/>
            <person name="Henrissat B."/>
            <person name="Grigoriev I.V."/>
            <person name="Hibbett D.S."/>
            <person name="Martin F."/>
        </authorList>
    </citation>
    <scope>NUCLEOTIDE SEQUENCE [LARGE SCALE GENOMIC DNA]</scope>
    <source>
        <strain evidence="3">Marx 270</strain>
    </source>
</reference>
<dbReference type="OrthoDB" id="2673857at2759"/>
<evidence type="ECO:0000313" key="2">
    <source>
        <dbReference type="EMBL" id="KIN94034.1"/>
    </source>
</evidence>
<feature type="region of interest" description="Disordered" evidence="1">
    <location>
        <begin position="76"/>
        <end position="103"/>
    </location>
</feature>
<proteinExistence type="predicted"/>
<dbReference type="Proteomes" id="UP000054217">
    <property type="component" value="Unassembled WGS sequence"/>
</dbReference>
<name>A0A0C3MYR1_PISTI</name>
<sequence length="103" mass="11205">MPASLPTLKRCFCEECVEKGGTDSHGKARGVLMEARFMPAHMKRVHEEHATQYSPPVQQSAVDAVDSVAGHLFALTITDDGPDPGHGSKQQHDKQPAQGNPFR</sequence>
<keyword evidence="3" id="KW-1185">Reference proteome</keyword>
<organism evidence="2 3">
    <name type="scientific">Pisolithus tinctorius Marx 270</name>
    <dbReference type="NCBI Taxonomy" id="870435"/>
    <lineage>
        <taxon>Eukaryota</taxon>
        <taxon>Fungi</taxon>
        <taxon>Dikarya</taxon>
        <taxon>Basidiomycota</taxon>
        <taxon>Agaricomycotina</taxon>
        <taxon>Agaricomycetes</taxon>
        <taxon>Agaricomycetidae</taxon>
        <taxon>Boletales</taxon>
        <taxon>Sclerodermatineae</taxon>
        <taxon>Pisolithaceae</taxon>
        <taxon>Pisolithus</taxon>
    </lineage>
</organism>
<dbReference type="EMBL" id="KN832118">
    <property type="protein sequence ID" value="KIN94034.1"/>
    <property type="molecule type" value="Genomic_DNA"/>
</dbReference>